<reference evidence="3" key="1">
    <citation type="submission" date="2021-01" db="EMBL/GenBank/DDBJ databases">
        <title>Adiantum capillus-veneris genome.</title>
        <authorList>
            <person name="Fang Y."/>
            <person name="Liao Q."/>
        </authorList>
    </citation>
    <scope>NUCLEOTIDE SEQUENCE</scope>
    <source>
        <strain evidence="3">H3</strain>
        <tissue evidence="3">Leaf</tissue>
    </source>
</reference>
<evidence type="ECO:0000313" key="4">
    <source>
        <dbReference type="Proteomes" id="UP000886520"/>
    </source>
</evidence>
<feature type="region of interest" description="Disordered" evidence="2">
    <location>
        <begin position="242"/>
        <end position="308"/>
    </location>
</feature>
<keyword evidence="1" id="KW-0175">Coiled coil</keyword>
<organism evidence="3 4">
    <name type="scientific">Adiantum capillus-veneris</name>
    <name type="common">Maidenhair fern</name>
    <dbReference type="NCBI Taxonomy" id="13818"/>
    <lineage>
        <taxon>Eukaryota</taxon>
        <taxon>Viridiplantae</taxon>
        <taxon>Streptophyta</taxon>
        <taxon>Embryophyta</taxon>
        <taxon>Tracheophyta</taxon>
        <taxon>Polypodiopsida</taxon>
        <taxon>Polypodiidae</taxon>
        <taxon>Polypodiales</taxon>
        <taxon>Pteridineae</taxon>
        <taxon>Pteridaceae</taxon>
        <taxon>Vittarioideae</taxon>
        <taxon>Adiantum</taxon>
    </lineage>
</organism>
<feature type="coiled-coil region" evidence="1">
    <location>
        <begin position="174"/>
        <end position="201"/>
    </location>
</feature>
<dbReference type="OrthoDB" id="1917889at2759"/>
<evidence type="ECO:0000256" key="1">
    <source>
        <dbReference type="SAM" id="Coils"/>
    </source>
</evidence>
<name>A0A9D4VAG9_ADICA</name>
<dbReference type="EMBL" id="JABFUD020000003">
    <property type="protein sequence ID" value="KAI5082161.1"/>
    <property type="molecule type" value="Genomic_DNA"/>
</dbReference>
<proteinExistence type="predicted"/>
<feature type="compositionally biased region" description="Polar residues" evidence="2">
    <location>
        <begin position="271"/>
        <end position="292"/>
    </location>
</feature>
<evidence type="ECO:0000313" key="3">
    <source>
        <dbReference type="EMBL" id="KAI5082161.1"/>
    </source>
</evidence>
<dbReference type="Proteomes" id="UP000886520">
    <property type="component" value="Chromosome 2"/>
</dbReference>
<dbReference type="AlphaFoldDB" id="A0A9D4VAG9"/>
<gene>
    <name evidence="3" type="ORF">GOP47_0001904</name>
</gene>
<evidence type="ECO:0000256" key="2">
    <source>
        <dbReference type="SAM" id="MobiDB-lite"/>
    </source>
</evidence>
<comment type="caution">
    <text evidence="3">The sequence shown here is derived from an EMBL/GenBank/DDBJ whole genome shotgun (WGS) entry which is preliminary data.</text>
</comment>
<accession>A0A9D4VAG9</accession>
<protein>
    <submittedName>
        <fullName evidence="3">Uncharacterized protein</fullName>
    </submittedName>
</protein>
<sequence>MTSMALMEKKLCRVVLRHHYQPLFQSYRNRLLSLRLRKLFAERKGLASLNGEHAGRNLLHTVRRQEMAWENAEADVHKLDRRLRVLERSNSFNKAPQHMIHDNASSFAQLPTWETQGSSPVPMGPYSCIYVSPIYDDKRGSIMYRTQFVEDGGHGLRSRSFAERIRDDEKDLEIKRLRLDLQRQDLEMRRLKAELHKLRALEFEDERNVISDKYVDKVNTVNSSGHTLSRPQSNHEALQHVKADLSSSHSTSEGPVDSSKGHAHNPLVDGQGNSDSRCGTPRRSNLSLQGSFRSMRESLARRGRREHVRAPSVGLELERCVSASDCSNSSSMVQQLISSLFSTMQASVENLCNNIKMREPRDTDSSKIDSGAIDDELFILKKTLSRLQDVCQESFNCETRNHQVESEKGTIDGMLHQLAQAEFKVIALESSFVEKERRAEDLESQVHAVLKEREALMIEKYELTNVIREMQQEAAEQRHRIEELLSINEELLEISQAEEDKLGTYQETRDKLLQQVVQYEDNCVNFECLLQEKEKELDDLNRRLKAGQIGADSIIFEKFELLGKIQAIQTESEEQKKRIDELVSINEELLEFAQSKEDQLAYMGKELDRLQAGECKERGEVNSQVEANTEESSKVV</sequence>
<feature type="coiled-coil region" evidence="1">
    <location>
        <begin position="425"/>
        <end position="550"/>
    </location>
</feature>
<keyword evidence="4" id="KW-1185">Reference proteome</keyword>